<proteinExistence type="predicted"/>
<organism evidence="3 4">
    <name type="scientific">Dorcoceras hygrometricum</name>
    <dbReference type="NCBI Taxonomy" id="472368"/>
    <lineage>
        <taxon>Eukaryota</taxon>
        <taxon>Viridiplantae</taxon>
        <taxon>Streptophyta</taxon>
        <taxon>Embryophyta</taxon>
        <taxon>Tracheophyta</taxon>
        <taxon>Spermatophyta</taxon>
        <taxon>Magnoliopsida</taxon>
        <taxon>eudicotyledons</taxon>
        <taxon>Gunneridae</taxon>
        <taxon>Pentapetalae</taxon>
        <taxon>asterids</taxon>
        <taxon>lamiids</taxon>
        <taxon>Lamiales</taxon>
        <taxon>Gesneriaceae</taxon>
        <taxon>Didymocarpoideae</taxon>
        <taxon>Trichosporeae</taxon>
        <taxon>Loxocarpinae</taxon>
        <taxon>Dorcoceras</taxon>
    </lineage>
</organism>
<feature type="compositionally biased region" description="Basic and acidic residues" evidence="1">
    <location>
        <begin position="74"/>
        <end position="83"/>
    </location>
</feature>
<dbReference type="Proteomes" id="UP000250235">
    <property type="component" value="Unassembled WGS sequence"/>
</dbReference>
<keyword evidence="2" id="KW-1133">Transmembrane helix</keyword>
<name>A0A2Z7AUC8_9LAMI</name>
<feature type="region of interest" description="Disordered" evidence="1">
    <location>
        <begin position="57"/>
        <end position="105"/>
    </location>
</feature>
<evidence type="ECO:0000313" key="4">
    <source>
        <dbReference type="Proteomes" id="UP000250235"/>
    </source>
</evidence>
<evidence type="ECO:0000256" key="1">
    <source>
        <dbReference type="SAM" id="MobiDB-lite"/>
    </source>
</evidence>
<dbReference type="AlphaFoldDB" id="A0A2Z7AUC8"/>
<dbReference type="EMBL" id="KV014066">
    <property type="protein sequence ID" value="KZV22822.1"/>
    <property type="molecule type" value="Genomic_DNA"/>
</dbReference>
<gene>
    <name evidence="3" type="ORF">F511_41288</name>
</gene>
<evidence type="ECO:0000313" key="3">
    <source>
        <dbReference type="EMBL" id="KZV22822.1"/>
    </source>
</evidence>
<sequence length="105" mass="12096">MVGGAELVSLSSFDCYQLGDLSRRVEGARRIYMLFVLRFYLVFLFLFCVLGSVLPNAGVAEMPPRRGRGRTARHTAEESRASESDEDVQQNIPLRRRERQAEWRM</sequence>
<feature type="transmembrane region" description="Helical" evidence="2">
    <location>
        <begin position="31"/>
        <end position="54"/>
    </location>
</feature>
<keyword evidence="4" id="KW-1185">Reference proteome</keyword>
<keyword evidence="2" id="KW-0812">Transmembrane</keyword>
<reference evidence="3 4" key="1">
    <citation type="journal article" date="2015" name="Proc. Natl. Acad. Sci. U.S.A.">
        <title>The resurrection genome of Boea hygrometrica: A blueprint for survival of dehydration.</title>
        <authorList>
            <person name="Xiao L."/>
            <person name="Yang G."/>
            <person name="Zhang L."/>
            <person name="Yang X."/>
            <person name="Zhao S."/>
            <person name="Ji Z."/>
            <person name="Zhou Q."/>
            <person name="Hu M."/>
            <person name="Wang Y."/>
            <person name="Chen M."/>
            <person name="Xu Y."/>
            <person name="Jin H."/>
            <person name="Xiao X."/>
            <person name="Hu G."/>
            <person name="Bao F."/>
            <person name="Hu Y."/>
            <person name="Wan P."/>
            <person name="Li L."/>
            <person name="Deng X."/>
            <person name="Kuang T."/>
            <person name="Xiang C."/>
            <person name="Zhu J.K."/>
            <person name="Oliver M.J."/>
            <person name="He Y."/>
        </authorList>
    </citation>
    <scope>NUCLEOTIDE SEQUENCE [LARGE SCALE GENOMIC DNA]</scope>
    <source>
        <strain evidence="4">cv. XS01</strain>
    </source>
</reference>
<accession>A0A2Z7AUC8</accession>
<keyword evidence="2" id="KW-0472">Membrane</keyword>
<evidence type="ECO:0000256" key="2">
    <source>
        <dbReference type="SAM" id="Phobius"/>
    </source>
</evidence>
<protein>
    <recommendedName>
        <fullName evidence="5">Transmembrane protein</fullName>
    </recommendedName>
</protein>
<evidence type="ECO:0008006" key="5">
    <source>
        <dbReference type="Google" id="ProtNLM"/>
    </source>
</evidence>